<keyword evidence="3" id="KW-1185">Reference proteome</keyword>
<evidence type="ECO:0000313" key="2">
    <source>
        <dbReference type="EMBL" id="RZC51770.1"/>
    </source>
</evidence>
<name>A0A4Y7IVG5_PAPSO</name>
<reference evidence="2 3" key="1">
    <citation type="journal article" date="2018" name="Science">
        <title>The opium poppy genome and morphinan production.</title>
        <authorList>
            <person name="Guo L."/>
            <person name="Winzer T."/>
            <person name="Yang X."/>
            <person name="Li Y."/>
            <person name="Ning Z."/>
            <person name="He Z."/>
            <person name="Teodor R."/>
            <person name="Lu Y."/>
            <person name="Bowser T.A."/>
            <person name="Graham I.A."/>
            <person name="Ye K."/>
        </authorList>
    </citation>
    <scope>NUCLEOTIDE SEQUENCE [LARGE SCALE GENOMIC DNA]</scope>
    <source>
        <strain evidence="3">cv. HN1</strain>
        <tissue evidence="2">Leaves</tissue>
    </source>
</reference>
<feature type="transmembrane region" description="Helical" evidence="1">
    <location>
        <begin position="7"/>
        <end position="28"/>
    </location>
</feature>
<dbReference type="AlphaFoldDB" id="A0A4Y7IVG5"/>
<evidence type="ECO:0000313" key="3">
    <source>
        <dbReference type="Proteomes" id="UP000316621"/>
    </source>
</evidence>
<protein>
    <submittedName>
        <fullName evidence="2">Uncharacterized protein</fullName>
    </submittedName>
</protein>
<sequence length="128" mass="14815">MVRPTNLNFQVFETTTLFITIFVMTVLLQDPFVNGEKFTAVNLNLASKFYHLEVECSRELGSCQKLHEGLQKDCYTYLMEMGYDNIMLELVKVGNGKNKTFCRIQNMNSINTSFPCLAYHQDAFVYRS</sequence>
<evidence type="ECO:0000256" key="1">
    <source>
        <dbReference type="SAM" id="Phobius"/>
    </source>
</evidence>
<dbReference type="Proteomes" id="UP000316621">
    <property type="component" value="Chromosome 2"/>
</dbReference>
<accession>A0A4Y7IVG5</accession>
<proteinExistence type="predicted"/>
<gene>
    <name evidence="2" type="ORF">C5167_020195</name>
</gene>
<keyword evidence="1" id="KW-0812">Transmembrane</keyword>
<keyword evidence="1" id="KW-0472">Membrane</keyword>
<organism evidence="2 3">
    <name type="scientific">Papaver somniferum</name>
    <name type="common">Opium poppy</name>
    <dbReference type="NCBI Taxonomy" id="3469"/>
    <lineage>
        <taxon>Eukaryota</taxon>
        <taxon>Viridiplantae</taxon>
        <taxon>Streptophyta</taxon>
        <taxon>Embryophyta</taxon>
        <taxon>Tracheophyta</taxon>
        <taxon>Spermatophyta</taxon>
        <taxon>Magnoliopsida</taxon>
        <taxon>Ranunculales</taxon>
        <taxon>Papaveraceae</taxon>
        <taxon>Papaveroideae</taxon>
        <taxon>Papaver</taxon>
    </lineage>
</organism>
<dbReference type="EMBL" id="CM010716">
    <property type="protein sequence ID" value="RZC51770.1"/>
    <property type="molecule type" value="Genomic_DNA"/>
</dbReference>
<keyword evidence="1" id="KW-1133">Transmembrane helix</keyword>
<dbReference type="Gramene" id="RZC51770">
    <property type="protein sequence ID" value="RZC51770"/>
    <property type="gene ID" value="C5167_020195"/>
</dbReference>